<proteinExistence type="predicted"/>
<evidence type="ECO:0000313" key="3">
    <source>
        <dbReference type="Proteomes" id="UP000464262"/>
    </source>
</evidence>
<protein>
    <submittedName>
        <fullName evidence="2">Uncharacterized protein</fullName>
    </submittedName>
</protein>
<keyword evidence="1" id="KW-1133">Transmembrane helix</keyword>
<dbReference type="AlphaFoldDB" id="A0A7Z2YCV8"/>
<evidence type="ECO:0000256" key="1">
    <source>
        <dbReference type="SAM" id="Phobius"/>
    </source>
</evidence>
<sequence>MHTTSQKYVNLTLTPTPTAQLIALALLSGAIWAVSISAIPLVACVPLLFALLRFVSQRRLFPPNLEGHVSLKSRQRLVVRHSNRRCEYFRVTKSQQLLSEWLIVVDFDDGRRRLIWRHSLAEQHYRQFIRWLQQGEVAMLQHQRLL</sequence>
<keyword evidence="1" id="KW-0472">Membrane</keyword>
<gene>
    <name evidence="2" type="ORF">GT360_02545</name>
</gene>
<evidence type="ECO:0000313" key="2">
    <source>
        <dbReference type="EMBL" id="QIA62464.1"/>
    </source>
</evidence>
<reference evidence="2 3" key="1">
    <citation type="submission" date="2020-01" db="EMBL/GenBank/DDBJ databases">
        <title>Whole genome and functional gene identification of agarase of Vibrio HN897.</title>
        <authorList>
            <person name="Liu Y."/>
            <person name="Zhao Z."/>
        </authorList>
    </citation>
    <scope>NUCLEOTIDE SEQUENCE [LARGE SCALE GENOMIC DNA]</scope>
    <source>
        <strain evidence="2 3">HN897</strain>
    </source>
</reference>
<name>A0A7Z2YCV8_9VIBR</name>
<keyword evidence="1" id="KW-0812">Transmembrane</keyword>
<dbReference type="KEGG" id="vas:GT360_02545"/>
<keyword evidence="3" id="KW-1185">Reference proteome</keyword>
<dbReference type="Proteomes" id="UP000464262">
    <property type="component" value="Chromosome 1"/>
</dbReference>
<dbReference type="RefSeq" id="WP_164647359.1">
    <property type="nucleotide sequence ID" value="NZ_CP047475.1"/>
</dbReference>
<accession>A0A7Z2YCV8</accession>
<dbReference type="EMBL" id="CP047475">
    <property type="protein sequence ID" value="QIA62464.1"/>
    <property type="molecule type" value="Genomic_DNA"/>
</dbReference>
<feature type="transmembrane region" description="Helical" evidence="1">
    <location>
        <begin position="20"/>
        <end position="52"/>
    </location>
</feature>
<organism evidence="2 3">
    <name type="scientific">Vibrio astriarenae</name>
    <dbReference type="NCBI Taxonomy" id="1481923"/>
    <lineage>
        <taxon>Bacteria</taxon>
        <taxon>Pseudomonadati</taxon>
        <taxon>Pseudomonadota</taxon>
        <taxon>Gammaproteobacteria</taxon>
        <taxon>Vibrionales</taxon>
        <taxon>Vibrionaceae</taxon>
        <taxon>Vibrio</taxon>
    </lineage>
</organism>